<reference evidence="1" key="1">
    <citation type="submission" date="2021-01" db="EMBL/GenBank/DDBJ databases">
        <authorList>
            <consortium name="Aspergillus puulaauensis MK2 genome sequencing consortium"/>
            <person name="Kazuki M."/>
            <person name="Futagami T."/>
        </authorList>
    </citation>
    <scope>NUCLEOTIDE SEQUENCE</scope>
    <source>
        <strain evidence="1">MK2</strain>
    </source>
</reference>
<gene>
    <name evidence="1" type="ORF">APUU_40201A</name>
</gene>
<organism evidence="1 2">
    <name type="scientific">Aspergillus puulaauensis</name>
    <dbReference type="NCBI Taxonomy" id="1220207"/>
    <lineage>
        <taxon>Eukaryota</taxon>
        <taxon>Fungi</taxon>
        <taxon>Dikarya</taxon>
        <taxon>Ascomycota</taxon>
        <taxon>Pezizomycotina</taxon>
        <taxon>Eurotiomycetes</taxon>
        <taxon>Eurotiomycetidae</taxon>
        <taxon>Eurotiales</taxon>
        <taxon>Aspergillaceae</taxon>
        <taxon>Aspergillus</taxon>
    </lineage>
</organism>
<evidence type="ECO:0000313" key="1">
    <source>
        <dbReference type="EMBL" id="BCS23757.1"/>
    </source>
</evidence>
<accession>A0A7R8AMG3</accession>
<evidence type="ECO:0000313" key="2">
    <source>
        <dbReference type="Proteomes" id="UP000654913"/>
    </source>
</evidence>
<dbReference type="KEGG" id="apuu:APUU_40201A"/>
<name>A0A7R8AMG3_9EURO</name>
<dbReference type="Proteomes" id="UP000654913">
    <property type="component" value="Chromosome 4"/>
</dbReference>
<sequence length="119" mass="14012">MSFPDDGVELVDELSYWWLMQDPESWTASKGVLRLGRILSHVVGFRLIFCVRDWGLRLEQLYQIYDRMTKAWESQKFVSTVTFAEIRHVGGGEKERTHRLSEYGLITFFSQSTIPKDYK</sequence>
<dbReference type="AlphaFoldDB" id="A0A7R8AMG3"/>
<protein>
    <submittedName>
        <fullName evidence="1">Uncharacterized protein</fullName>
    </submittedName>
</protein>
<dbReference type="GeneID" id="64973762"/>
<proteinExistence type="predicted"/>
<dbReference type="EMBL" id="AP024446">
    <property type="protein sequence ID" value="BCS23757.1"/>
    <property type="molecule type" value="Genomic_DNA"/>
</dbReference>
<keyword evidence="2" id="KW-1185">Reference proteome</keyword>
<dbReference type="RefSeq" id="XP_041555951.1">
    <property type="nucleotide sequence ID" value="XM_041703246.1"/>
</dbReference>
<reference evidence="1" key="2">
    <citation type="submission" date="2021-02" db="EMBL/GenBank/DDBJ databases">
        <title>Aspergillus puulaauensis MK2 genome sequence.</title>
        <authorList>
            <person name="Futagami T."/>
            <person name="Mori K."/>
            <person name="Kadooka C."/>
            <person name="Tanaka T."/>
        </authorList>
    </citation>
    <scope>NUCLEOTIDE SEQUENCE</scope>
    <source>
        <strain evidence="1">MK2</strain>
    </source>
</reference>